<protein>
    <submittedName>
        <fullName evidence="2">LysM domain protein</fullName>
    </submittedName>
</protein>
<dbReference type="InterPro" id="IPR036779">
    <property type="entry name" value="LysM_dom_sf"/>
</dbReference>
<name>A0A485M3F2_9ZZZZ</name>
<dbReference type="SUPFAM" id="SSF54106">
    <property type="entry name" value="LysM domain"/>
    <property type="match status" value="1"/>
</dbReference>
<dbReference type="PANTHER" id="PTHR34700:SF4">
    <property type="entry name" value="PHAGE-LIKE ELEMENT PBSX PROTEIN XKDP"/>
    <property type="match status" value="1"/>
</dbReference>
<reference evidence="2" key="1">
    <citation type="submission" date="2019-03" db="EMBL/GenBank/DDBJ databases">
        <authorList>
            <person name="Hao L."/>
        </authorList>
    </citation>
    <scope>NUCLEOTIDE SEQUENCE</scope>
</reference>
<feature type="domain" description="LysM" evidence="1">
    <location>
        <begin position="26"/>
        <end position="74"/>
    </location>
</feature>
<dbReference type="InterPro" id="IPR018392">
    <property type="entry name" value="LysM"/>
</dbReference>
<gene>
    <name evidence="2" type="ORF">SCFA_660058</name>
</gene>
<organism evidence="2">
    <name type="scientific">anaerobic digester metagenome</name>
    <dbReference type="NCBI Taxonomy" id="1263854"/>
    <lineage>
        <taxon>unclassified sequences</taxon>
        <taxon>metagenomes</taxon>
        <taxon>ecological metagenomes</taxon>
    </lineage>
</organism>
<dbReference type="PROSITE" id="PS51782">
    <property type="entry name" value="LYSM"/>
    <property type="match status" value="1"/>
</dbReference>
<dbReference type="CDD" id="cd00118">
    <property type="entry name" value="LysM"/>
    <property type="match status" value="1"/>
</dbReference>
<dbReference type="AlphaFoldDB" id="A0A485M3F2"/>
<evidence type="ECO:0000259" key="1">
    <source>
        <dbReference type="PROSITE" id="PS51782"/>
    </source>
</evidence>
<evidence type="ECO:0000313" key="2">
    <source>
        <dbReference type="EMBL" id="VFU17415.1"/>
    </source>
</evidence>
<dbReference type="Pfam" id="PF01476">
    <property type="entry name" value="LysM"/>
    <property type="match status" value="1"/>
</dbReference>
<dbReference type="PANTHER" id="PTHR34700">
    <property type="entry name" value="POTASSIUM BINDING PROTEIN KBP"/>
    <property type="match status" value="1"/>
</dbReference>
<sequence>MKRTASLFIGTLALFLATAPLWADDIVHTVKKGDTLWDITRQYLQTPWQWPVVWANNQDITNPHLIYPNDKVVISKKDGKTTITIIPAGQPEPTPEPAVYTPEEIAQEEDKSIVISPRYSAYIYSPNILTGSGTVTKKLELGDLAARNENIFITSSSGLPLHRGVTIVSKVAEITDLGGKKAGYLYKTIAFAMVEDAIADTYKARVEYSNQEIRSGDIIFDDLQKLEPLMLKISEPSLEGSGRVIDIYGGISGSSYLDLIFIDLGKTSGVDQGALLTIYEEASPKKGAAILKEYQGIALVLQSLDNSCMALIMDSKGPIRKNYIAVGTE</sequence>
<accession>A0A485M3F2</accession>
<dbReference type="Gene3D" id="3.10.350.10">
    <property type="entry name" value="LysM domain"/>
    <property type="match status" value="1"/>
</dbReference>
<dbReference type="InterPro" id="IPR052196">
    <property type="entry name" value="Bact_Kbp"/>
</dbReference>
<proteinExistence type="predicted"/>
<dbReference type="EMBL" id="CAADRM010000132">
    <property type="protein sequence ID" value="VFU17415.1"/>
    <property type="molecule type" value="Genomic_DNA"/>
</dbReference>